<evidence type="ECO:0000256" key="4">
    <source>
        <dbReference type="ARBA" id="ARBA00022989"/>
    </source>
</evidence>
<accession>A0ABY3FE86</accession>
<dbReference type="InterPro" id="IPR003856">
    <property type="entry name" value="LPS_length_determ_N"/>
</dbReference>
<reference evidence="9 10" key="1">
    <citation type="submission" date="2019-07" db="EMBL/GenBank/DDBJ databases">
        <title>Diversity of Bacteria from Kongsfjorden, Arctic.</title>
        <authorList>
            <person name="Yu Y."/>
        </authorList>
    </citation>
    <scope>NUCLEOTIDE SEQUENCE [LARGE SCALE GENOMIC DNA]</scope>
    <source>
        <strain evidence="9 10">SM1927</strain>
    </source>
</reference>
<evidence type="ECO:0000256" key="3">
    <source>
        <dbReference type="ARBA" id="ARBA00022692"/>
    </source>
</evidence>
<gene>
    <name evidence="9" type="ORF">FQP85_08590</name>
</gene>
<evidence type="ECO:0000313" key="10">
    <source>
        <dbReference type="Proteomes" id="UP000317938"/>
    </source>
</evidence>
<comment type="subcellular location">
    <subcellularLocation>
        <location evidence="1">Cell membrane</location>
        <topology evidence="1">Multi-pass membrane protein</topology>
    </subcellularLocation>
</comment>
<evidence type="ECO:0000256" key="6">
    <source>
        <dbReference type="SAM" id="Phobius"/>
    </source>
</evidence>
<dbReference type="Proteomes" id="UP000317938">
    <property type="component" value="Unassembled WGS sequence"/>
</dbReference>
<evidence type="ECO:0000256" key="2">
    <source>
        <dbReference type="ARBA" id="ARBA00022475"/>
    </source>
</evidence>
<keyword evidence="2" id="KW-1003">Cell membrane</keyword>
<keyword evidence="3 6" id="KW-0812">Transmembrane</keyword>
<dbReference type="InterPro" id="IPR032807">
    <property type="entry name" value="GNVR"/>
</dbReference>
<dbReference type="PANTHER" id="PTHR32309:SF13">
    <property type="entry name" value="FERRIC ENTEROBACTIN TRANSPORT PROTEIN FEPE"/>
    <property type="match status" value="1"/>
</dbReference>
<comment type="caution">
    <text evidence="9">The sequence shown here is derived from an EMBL/GenBank/DDBJ whole genome shotgun (WGS) entry which is preliminary data.</text>
</comment>
<protein>
    <submittedName>
        <fullName evidence="9">LPS O-antigen length regulator</fullName>
    </submittedName>
</protein>
<feature type="transmembrane region" description="Helical" evidence="6">
    <location>
        <begin position="34"/>
        <end position="52"/>
    </location>
</feature>
<dbReference type="Pfam" id="PF13807">
    <property type="entry name" value="GNVR"/>
    <property type="match status" value="1"/>
</dbReference>
<evidence type="ECO:0000256" key="5">
    <source>
        <dbReference type="ARBA" id="ARBA00023136"/>
    </source>
</evidence>
<sequence length="315" mass="35560">MKMVNMQNLGTEKELLVDEINYKDLFLIIWKSKLTISITTIIFLLGAVFFALQMPNIYKSEVLLAPSEKNDNSGLAGLTGQLGGMASLAGINLGSSATSNTQLAIEVIKSRQFIANFIEKYKILPDLIAAESWSLANNKLSFDADLYDPATNTWVREVKPPYTPKPSTQEAYKVFMELFNVMEDPDTGMVQVSIEHLSPFIAQQWVNWLILEINNEMKERDVAEALRSTEYLTKQLEQTKVIDIRAVLYKLVEEQARTIMLANVRDEYVFKTIDPAIAPQEKSKPSRALICLIGLLLGFLLSSMVVVFRHFNRQG</sequence>
<feature type="domain" description="Tyrosine-protein kinase G-rich" evidence="8">
    <location>
        <begin position="271"/>
        <end position="310"/>
    </location>
</feature>
<proteinExistence type="predicted"/>
<organism evidence="9 10">
    <name type="scientific">Pseudoalteromonas neustonica</name>
    <dbReference type="NCBI Taxonomy" id="1840331"/>
    <lineage>
        <taxon>Bacteria</taxon>
        <taxon>Pseudomonadati</taxon>
        <taxon>Pseudomonadota</taxon>
        <taxon>Gammaproteobacteria</taxon>
        <taxon>Alteromonadales</taxon>
        <taxon>Pseudoalteromonadaceae</taxon>
        <taxon>Pseudoalteromonas</taxon>
    </lineage>
</organism>
<evidence type="ECO:0000259" key="8">
    <source>
        <dbReference type="Pfam" id="PF13807"/>
    </source>
</evidence>
<dbReference type="EMBL" id="VNFF01000007">
    <property type="protein sequence ID" value="TVU83822.1"/>
    <property type="molecule type" value="Genomic_DNA"/>
</dbReference>
<evidence type="ECO:0000259" key="7">
    <source>
        <dbReference type="Pfam" id="PF02706"/>
    </source>
</evidence>
<evidence type="ECO:0000313" key="9">
    <source>
        <dbReference type="EMBL" id="TVU83822.1"/>
    </source>
</evidence>
<keyword evidence="5 6" id="KW-0472">Membrane</keyword>
<keyword evidence="4 6" id="KW-1133">Transmembrane helix</keyword>
<feature type="transmembrane region" description="Helical" evidence="6">
    <location>
        <begin position="289"/>
        <end position="311"/>
    </location>
</feature>
<name>A0ABY3FE86_9GAMM</name>
<dbReference type="PANTHER" id="PTHR32309">
    <property type="entry name" value="TYROSINE-PROTEIN KINASE"/>
    <property type="match status" value="1"/>
</dbReference>
<feature type="domain" description="Polysaccharide chain length determinant N-terminal" evidence="7">
    <location>
        <begin position="18"/>
        <end position="120"/>
    </location>
</feature>
<dbReference type="Pfam" id="PF02706">
    <property type="entry name" value="Wzz"/>
    <property type="match status" value="1"/>
</dbReference>
<keyword evidence="10" id="KW-1185">Reference proteome</keyword>
<evidence type="ECO:0000256" key="1">
    <source>
        <dbReference type="ARBA" id="ARBA00004651"/>
    </source>
</evidence>
<dbReference type="InterPro" id="IPR050445">
    <property type="entry name" value="Bact_polysacc_biosynth/exp"/>
</dbReference>